<dbReference type="PROSITE" id="PS52045">
    <property type="entry name" value="NEPROSIN_PEP_CD"/>
    <property type="match status" value="1"/>
</dbReference>
<gene>
    <name evidence="2" type="ORF">CDL12_18946</name>
</gene>
<dbReference type="EMBL" id="NKXS01003797">
    <property type="protein sequence ID" value="PIN08476.1"/>
    <property type="molecule type" value="Genomic_DNA"/>
</dbReference>
<protein>
    <recommendedName>
        <fullName evidence="1">Neprosin PEP catalytic domain-containing protein</fullName>
    </recommendedName>
</protein>
<dbReference type="InterPro" id="IPR053168">
    <property type="entry name" value="Glutamic_endopeptidase"/>
</dbReference>
<comment type="caution">
    <text evidence="2">The sequence shown here is derived from an EMBL/GenBank/DDBJ whole genome shotgun (WGS) entry which is preliminary data.</text>
</comment>
<dbReference type="AlphaFoldDB" id="A0A2G9GT89"/>
<feature type="domain" description="Neprosin PEP catalytic" evidence="1">
    <location>
        <begin position="61"/>
        <end position="296"/>
    </location>
</feature>
<organism evidence="2 3">
    <name type="scientific">Handroanthus impetiginosus</name>
    <dbReference type="NCBI Taxonomy" id="429701"/>
    <lineage>
        <taxon>Eukaryota</taxon>
        <taxon>Viridiplantae</taxon>
        <taxon>Streptophyta</taxon>
        <taxon>Embryophyta</taxon>
        <taxon>Tracheophyta</taxon>
        <taxon>Spermatophyta</taxon>
        <taxon>Magnoliopsida</taxon>
        <taxon>eudicotyledons</taxon>
        <taxon>Gunneridae</taxon>
        <taxon>Pentapetalae</taxon>
        <taxon>asterids</taxon>
        <taxon>lamiids</taxon>
        <taxon>Lamiales</taxon>
        <taxon>Bignoniaceae</taxon>
        <taxon>Crescentiina</taxon>
        <taxon>Tabebuia alliance</taxon>
        <taxon>Handroanthus</taxon>
    </lineage>
</organism>
<accession>A0A2G9GT89</accession>
<dbReference type="PANTHER" id="PTHR31589">
    <property type="entry name" value="PROTEIN, PUTATIVE (DUF239)-RELATED-RELATED"/>
    <property type="match status" value="1"/>
</dbReference>
<dbReference type="Pfam" id="PF03080">
    <property type="entry name" value="Neprosin"/>
    <property type="match status" value="1"/>
</dbReference>
<evidence type="ECO:0000313" key="2">
    <source>
        <dbReference type="EMBL" id="PIN08476.1"/>
    </source>
</evidence>
<dbReference type="STRING" id="429701.A0A2G9GT89"/>
<dbReference type="InterPro" id="IPR004314">
    <property type="entry name" value="Neprosin"/>
</dbReference>
<evidence type="ECO:0000259" key="1">
    <source>
        <dbReference type="PROSITE" id="PS52045"/>
    </source>
</evidence>
<name>A0A2G9GT89_9LAMI</name>
<dbReference type="OrthoDB" id="1741980at2759"/>
<sequence length="297" mass="33699">MRPDSKILATLGHNISKRKNHLVGFNFWKSKKGCPKGTVPIQRTQMMNNQRKYSRDGLSHLLKWNHGLDFAGIYSKPGQTFYGASGLINIYNPKLHGPNQYSSVAIFLASGKDLIEAGWTSDYYLSTGCYNALCPGFVVVNNEIPFGFVFNDTSVIERKQYEEYFSIYLEPGVGWWLHVRDASVAIGYWPISWFGTMQHSTTHLFFGGEVYTPLSDDESPQMGSGKFVDGQYDKTCYMRQVSILNKDYQIVDVDNSYMAGYDSRCYYSGDNSFKNDVDRYSFVFGGRGGKDESTCVY</sequence>
<reference evidence="3" key="1">
    <citation type="journal article" date="2018" name="Gigascience">
        <title>Genome assembly of the Pink Ipe (Handroanthus impetiginosus, Bignoniaceae), a highly valued, ecologically keystone Neotropical timber forest tree.</title>
        <authorList>
            <person name="Silva-Junior O.B."/>
            <person name="Grattapaglia D."/>
            <person name="Novaes E."/>
            <person name="Collevatti R.G."/>
        </authorList>
    </citation>
    <scope>NUCLEOTIDE SEQUENCE [LARGE SCALE GENOMIC DNA]</scope>
    <source>
        <strain evidence="3">cv. UFG-1</strain>
    </source>
</reference>
<keyword evidence="3" id="KW-1185">Reference proteome</keyword>
<dbReference type="PANTHER" id="PTHR31589:SF110">
    <property type="entry name" value="PROTEIN, PUTATIVE (DUF239)-RELATED"/>
    <property type="match status" value="1"/>
</dbReference>
<evidence type="ECO:0000313" key="3">
    <source>
        <dbReference type="Proteomes" id="UP000231279"/>
    </source>
</evidence>
<proteinExistence type="predicted"/>
<dbReference type="Proteomes" id="UP000231279">
    <property type="component" value="Unassembled WGS sequence"/>
</dbReference>